<evidence type="ECO:0000256" key="3">
    <source>
        <dbReference type="ARBA" id="ARBA00022989"/>
    </source>
</evidence>
<keyword evidence="2 5" id="KW-0812">Transmembrane</keyword>
<sequence length="341" mass="37217">MKVNRRPPWLDHLGMIAAAALVAYAVAAAGAVLSALRSGHALDVSLLAQWPVESLACWYVPVLLAIFALEIAVGGWHDSPAWRVLHGTSPSHRTDVFYLATELLALGPMMAAVATIGLSTALDAVLTAPRAWQPAADLPLWLAVPLFIIVEPFFTYWSHRLMHTPLMWPLHAVHHAADDLTAISTTRHHPGDTLVCTGISGVPAALFGFPPDAVFYALVAMATATTLLHTRVPVPAWIEKYIVAGPRAHGIHHSRDAADHDTNFCLLPIYDRVFGTWRWHERPVAFGAGDARFDTGRPLHDIVGVYVIWIDGLCRAARHLARKQPISSNRRTCAGSLSRRA</sequence>
<organism evidence="7 8">
    <name type="scientific">Reyranella aquatilis</name>
    <dbReference type="NCBI Taxonomy" id="2035356"/>
    <lineage>
        <taxon>Bacteria</taxon>
        <taxon>Pseudomonadati</taxon>
        <taxon>Pseudomonadota</taxon>
        <taxon>Alphaproteobacteria</taxon>
        <taxon>Hyphomicrobiales</taxon>
        <taxon>Reyranellaceae</taxon>
        <taxon>Reyranella</taxon>
    </lineage>
</organism>
<evidence type="ECO:0000256" key="4">
    <source>
        <dbReference type="ARBA" id="ARBA00023136"/>
    </source>
</evidence>
<dbReference type="Pfam" id="PF04116">
    <property type="entry name" value="FA_hydroxylase"/>
    <property type="match status" value="1"/>
</dbReference>
<gene>
    <name evidence="7" type="ORF">LJ725_15105</name>
</gene>
<feature type="transmembrane region" description="Helical" evidence="5">
    <location>
        <begin position="56"/>
        <end position="76"/>
    </location>
</feature>
<evidence type="ECO:0000259" key="6">
    <source>
        <dbReference type="Pfam" id="PF04116"/>
    </source>
</evidence>
<name>A0ABS8KX55_9HYPH</name>
<comment type="subcellular location">
    <subcellularLocation>
        <location evidence="1">Membrane</location>
    </subcellularLocation>
</comment>
<proteinExistence type="predicted"/>
<dbReference type="InterPro" id="IPR050307">
    <property type="entry name" value="Sterol_Desaturase_Related"/>
</dbReference>
<evidence type="ECO:0000313" key="7">
    <source>
        <dbReference type="EMBL" id="MCC8430302.1"/>
    </source>
</evidence>
<feature type="domain" description="Fatty acid hydroxylase" evidence="6">
    <location>
        <begin position="145"/>
        <end position="276"/>
    </location>
</feature>
<dbReference type="Proteomes" id="UP001198862">
    <property type="component" value="Unassembled WGS sequence"/>
</dbReference>
<dbReference type="RefSeq" id="WP_230551469.1">
    <property type="nucleotide sequence ID" value="NZ_JAJISD010000006.1"/>
</dbReference>
<feature type="transmembrane region" description="Helical" evidence="5">
    <location>
        <begin position="96"/>
        <end position="118"/>
    </location>
</feature>
<accession>A0ABS8KX55</accession>
<feature type="transmembrane region" description="Helical" evidence="5">
    <location>
        <begin position="12"/>
        <end position="36"/>
    </location>
</feature>
<keyword evidence="4 5" id="KW-0472">Membrane</keyword>
<reference evidence="7 8" key="1">
    <citation type="submission" date="2021-11" db="EMBL/GenBank/DDBJ databases">
        <authorList>
            <person name="Lee D.-H."/>
            <person name="Kim S.-B."/>
        </authorList>
    </citation>
    <scope>NUCLEOTIDE SEQUENCE [LARGE SCALE GENOMIC DNA]</scope>
    <source>
        <strain evidence="7 8">KCTC 52223</strain>
    </source>
</reference>
<keyword evidence="8" id="KW-1185">Reference proteome</keyword>
<feature type="transmembrane region" description="Helical" evidence="5">
    <location>
        <begin position="138"/>
        <end position="157"/>
    </location>
</feature>
<evidence type="ECO:0000313" key="8">
    <source>
        <dbReference type="Proteomes" id="UP001198862"/>
    </source>
</evidence>
<dbReference type="InterPro" id="IPR006694">
    <property type="entry name" value="Fatty_acid_hydroxylase"/>
</dbReference>
<evidence type="ECO:0000256" key="2">
    <source>
        <dbReference type="ARBA" id="ARBA00022692"/>
    </source>
</evidence>
<protein>
    <submittedName>
        <fullName evidence="7">Sterol desaturase family protein</fullName>
    </submittedName>
</protein>
<evidence type="ECO:0000256" key="5">
    <source>
        <dbReference type="SAM" id="Phobius"/>
    </source>
</evidence>
<dbReference type="PANTHER" id="PTHR11863">
    <property type="entry name" value="STEROL DESATURASE"/>
    <property type="match status" value="1"/>
</dbReference>
<comment type="caution">
    <text evidence="7">The sequence shown here is derived from an EMBL/GenBank/DDBJ whole genome shotgun (WGS) entry which is preliminary data.</text>
</comment>
<dbReference type="EMBL" id="JAJISD010000006">
    <property type="protein sequence ID" value="MCC8430302.1"/>
    <property type="molecule type" value="Genomic_DNA"/>
</dbReference>
<keyword evidence="3 5" id="KW-1133">Transmembrane helix</keyword>
<evidence type="ECO:0000256" key="1">
    <source>
        <dbReference type="ARBA" id="ARBA00004370"/>
    </source>
</evidence>